<name>A0A3R6FN59_9BACT</name>
<accession>A0A3R6FN59</accession>
<proteinExistence type="predicted"/>
<organism evidence="1 2">
    <name type="scientific">Leyella stercorea</name>
    <dbReference type="NCBI Taxonomy" id="363265"/>
    <lineage>
        <taxon>Bacteria</taxon>
        <taxon>Pseudomonadati</taxon>
        <taxon>Bacteroidota</taxon>
        <taxon>Bacteroidia</taxon>
        <taxon>Bacteroidales</taxon>
        <taxon>Prevotellaceae</taxon>
        <taxon>Leyella</taxon>
    </lineage>
</organism>
<gene>
    <name evidence="1" type="ORF">DW060_00490</name>
</gene>
<reference evidence="1 2" key="1">
    <citation type="submission" date="2018-08" db="EMBL/GenBank/DDBJ databases">
        <title>A genome reference for cultivated species of the human gut microbiota.</title>
        <authorList>
            <person name="Zou Y."/>
            <person name="Xue W."/>
            <person name="Luo G."/>
        </authorList>
    </citation>
    <scope>NUCLEOTIDE SEQUENCE [LARGE SCALE GENOMIC DNA]</scope>
    <source>
        <strain evidence="1 2">AF42-9</strain>
    </source>
</reference>
<evidence type="ECO:0000313" key="1">
    <source>
        <dbReference type="EMBL" id="RHK53337.1"/>
    </source>
</evidence>
<dbReference type="Proteomes" id="UP000286598">
    <property type="component" value="Unassembled WGS sequence"/>
</dbReference>
<sequence>MYGLAVVKVGEKKLGYIEENSFKLNGAKGEVTKINAAQKHGGPVLVIPKSNGTIAPSFDLIQMDYENMAALMGGVVKKTAEKATGWEAPSDLVQITSPLTIQTDSSHEINIRKAFISAYIDGDLNLDSVSKVKVEVEVMIPDDGSKPYSIDDVAG</sequence>
<keyword evidence="2" id="KW-1185">Reference proteome</keyword>
<evidence type="ECO:0000313" key="2">
    <source>
        <dbReference type="Proteomes" id="UP000286598"/>
    </source>
</evidence>
<comment type="caution">
    <text evidence="1">The sequence shown here is derived from an EMBL/GenBank/DDBJ whole genome shotgun (WGS) entry which is preliminary data.</text>
</comment>
<dbReference type="EMBL" id="QRNO01000001">
    <property type="protein sequence ID" value="RHK53337.1"/>
    <property type="molecule type" value="Genomic_DNA"/>
</dbReference>
<protein>
    <recommendedName>
        <fullName evidence="3">Type VI secretion system tube protein Hcp</fullName>
    </recommendedName>
</protein>
<dbReference type="AlphaFoldDB" id="A0A3R6FN59"/>
<evidence type="ECO:0008006" key="3">
    <source>
        <dbReference type="Google" id="ProtNLM"/>
    </source>
</evidence>